<comment type="caution">
    <text evidence="6">The sequence shown here is derived from an EMBL/GenBank/DDBJ whole genome shotgun (WGS) entry which is preliminary data.</text>
</comment>
<name>A0ABP7FA53_9ACTN</name>
<evidence type="ECO:0000256" key="4">
    <source>
        <dbReference type="ARBA" id="ARBA00023033"/>
    </source>
</evidence>
<keyword evidence="1" id="KW-0285">Flavoprotein</keyword>
<dbReference type="RefSeq" id="WP_344968432.1">
    <property type="nucleotide sequence ID" value="NZ_BAABDD010000004.1"/>
</dbReference>
<evidence type="ECO:0000313" key="6">
    <source>
        <dbReference type="EMBL" id="GAA3734374.1"/>
    </source>
</evidence>
<dbReference type="InterPro" id="IPR050172">
    <property type="entry name" value="SsuD_RutA_monooxygenase"/>
</dbReference>
<evidence type="ECO:0000256" key="3">
    <source>
        <dbReference type="ARBA" id="ARBA00023002"/>
    </source>
</evidence>
<sequence length="360" mass="39590">MPLALHWFLPSHGDGRHVDARKSNTAGPRRAPDLNYLAQVARAADGAGFAGVLTPAGLFCEDPWLLASALARETRRLRFMVAFRPGLMSPTLAAQMSATCQRISDGRLLLNVVTGGDPEEQRRYGDWLDHDQRYARTDEFLAVMRGVWSGDATTFEGEHLRVERALLTRPPEPPPPIFLGGSSTSAKETAARHADVYLAWGEPPPQLAEHVEKARQMAAEQGRTLSFGTRFHVISRDTSEEAWGEAERLIEGMDPELIAATQRRLGRSDSEGQRRMAALHGGSTDGLEVYPNVWAGYGLVRQGAGTALVGSHEEVADRLAEYYRLGIEHVILSGQPHLEEAHWIGEGVLPLLRERGLLAE</sequence>
<dbReference type="InterPro" id="IPR036661">
    <property type="entry name" value="Luciferase-like_sf"/>
</dbReference>
<evidence type="ECO:0000256" key="2">
    <source>
        <dbReference type="ARBA" id="ARBA00022643"/>
    </source>
</evidence>
<dbReference type="EMBL" id="BAABDD010000004">
    <property type="protein sequence ID" value="GAA3734374.1"/>
    <property type="molecule type" value="Genomic_DNA"/>
</dbReference>
<evidence type="ECO:0000259" key="5">
    <source>
        <dbReference type="Pfam" id="PF00296"/>
    </source>
</evidence>
<dbReference type="Gene3D" id="3.20.20.30">
    <property type="entry name" value="Luciferase-like domain"/>
    <property type="match status" value="1"/>
</dbReference>
<keyword evidence="7" id="KW-1185">Reference proteome</keyword>
<proteinExistence type="predicted"/>
<dbReference type="CDD" id="cd01094">
    <property type="entry name" value="Alkanesulfonate_monoxygenase"/>
    <property type="match status" value="1"/>
</dbReference>
<dbReference type="Proteomes" id="UP001500908">
    <property type="component" value="Unassembled WGS sequence"/>
</dbReference>
<reference evidence="7" key="1">
    <citation type="journal article" date="2019" name="Int. J. Syst. Evol. Microbiol.">
        <title>The Global Catalogue of Microorganisms (GCM) 10K type strain sequencing project: providing services to taxonomists for standard genome sequencing and annotation.</title>
        <authorList>
            <consortium name="The Broad Institute Genomics Platform"/>
            <consortium name="The Broad Institute Genome Sequencing Center for Infectious Disease"/>
            <person name="Wu L."/>
            <person name="Ma J."/>
        </authorList>
    </citation>
    <scope>NUCLEOTIDE SEQUENCE [LARGE SCALE GENOMIC DNA]</scope>
    <source>
        <strain evidence="7">JCM 17137</strain>
    </source>
</reference>
<dbReference type="PANTHER" id="PTHR42847:SF4">
    <property type="entry name" value="ALKANESULFONATE MONOOXYGENASE-RELATED"/>
    <property type="match status" value="1"/>
</dbReference>
<dbReference type="PANTHER" id="PTHR42847">
    <property type="entry name" value="ALKANESULFONATE MONOOXYGENASE"/>
    <property type="match status" value="1"/>
</dbReference>
<keyword evidence="2" id="KW-0288">FMN</keyword>
<protein>
    <submittedName>
        <fullName evidence="6">LLM class flavin-dependent oxidoreductase</fullName>
    </submittedName>
</protein>
<dbReference type="SUPFAM" id="SSF51679">
    <property type="entry name" value="Bacterial luciferase-like"/>
    <property type="match status" value="1"/>
</dbReference>
<dbReference type="Pfam" id="PF00296">
    <property type="entry name" value="Bac_luciferase"/>
    <property type="match status" value="1"/>
</dbReference>
<organism evidence="6 7">
    <name type="scientific">Salinactinospora qingdaonensis</name>
    <dbReference type="NCBI Taxonomy" id="702744"/>
    <lineage>
        <taxon>Bacteria</taxon>
        <taxon>Bacillati</taxon>
        <taxon>Actinomycetota</taxon>
        <taxon>Actinomycetes</taxon>
        <taxon>Streptosporangiales</taxon>
        <taxon>Nocardiopsidaceae</taxon>
        <taxon>Salinactinospora</taxon>
    </lineage>
</organism>
<keyword evidence="3" id="KW-0560">Oxidoreductase</keyword>
<keyword evidence="4" id="KW-0503">Monooxygenase</keyword>
<feature type="domain" description="Luciferase-like" evidence="5">
    <location>
        <begin position="6"/>
        <end position="329"/>
    </location>
</feature>
<accession>A0ABP7FA53</accession>
<dbReference type="InterPro" id="IPR011251">
    <property type="entry name" value="Luciferase-like_dom"/>
</dbReference>
<evidence type="ECO:0000313" key="7">
    <source>
        <dbReference type="Proteomes" id="UP001500908"/>
    </source>
</evidence>
<gene>
    <name evidence="6" type="ORF">GCM10022402_13360</name>
</gene>
<evidence type="ECO:0000256" key="1">
    <source>
        <dbReference type="ARBA" id="ARBA00022630"/>
    </source>
</evidence>